<dbReference type="Proteomes" id="UP000296049">
    <property type="component" value="Unassembled WGS sequence"/>
</dbReference>
<dbReference type="EMBL" id="KB742959">
    <property type="protein sequence ID" value="EOB02480.1"/>
    <property type="molecule type" value="Genomic_DNA"/>
</dbReference>
<feature type="region of interest" description="Disordered" evidence="1">
    <location>
        <begin position="795"/>
        <end position="820"/>
    </location>
</feature>
<protein>
    <submittedName>
        <fullName evidence="2">Uncharacterized protein</fullName>
    </submittedName>
</protein>
<feature type="compositionally biased region" description="Basic and acidic residues" evidence="1">
    <location>
        <begin position="287"/>
        <end position="302"/>
    </location>
</feature>
<dbReference type="AlphaFoldDB" id="R0LLD2"/>
<accession>R0LLD2</accession>
<sequence>MPQTTAGMHPPARREQAASSRARCKHSCLQRQLCSPKKPKAFPRGGPTGPIWLLTEPKPAVTAGHSAAPLKWVKADVEQEHQQNKLQAFLQCMALGGQGIEHRNKPRLWAPEPEEDLAAWSKAQRQHHPVHSGPSPTAPIIVMGSQTGDTAPLRGSLGSAWAAQTPWDVLSCSSCGKTALEEEERPNSHPLRGALTPSSSDTRPARSGRGLPSPRHCLAKTHASRCVRSSSQECFEVAQTRAESTSKRDGERDEEASAALFEGSEERRMLLQPKPCFLPETAKVLNTKREPRGAARPREHKPQPTAPPSSLYHGAPYNMSRPAPERKGKNSGEVSRKEEGTHPKQPGRNHEPRVNPSAALPGRKEQAGRRQQRQDAVCARSSRLQHQCCAPSLDPDSKHKERRKPQAKGLNREMETARAIAVITFNSLHDWIRGKFSASIRDLSVCLSAPSSVTHMNNSANSPSTIEVDRKRISTKPARAHTKTVSWDIYSANRVLNATSSDELQESSSPGSAPCREPTPLLCVQASSILMLCSFEKQLPQEEDTEDGWGGRAQLQGEAIGTATSQEPSAAATAQRTSLPTPSRSTQLMPPEPAHPCSPTSTEPPGNTQTLPIEQGQQKALQAVLISPDFATKLKAPWNWTTRRVPPARLHVTARLFAQALRSCASDSRTCSFTSSLLNNCKVLRSQYTEADHFLATDAPGICFSASGSFVSSRDNKWKCPAAVLCSAPVTTKSSTSLEAAARCFGDVALAAGTEQLALGTSSWSSRQGEARAERGLQSRVMGWKPEPNRNMLQSQSLHQEELPEGTKLHGASHGPVTGHTSVLSCTSHLSGLLARLQRKLREKLAAVAARSQPALEDAVRSVSAAGGEEREFRASSPAHPTALTRPPAAKRAQVSAVLEPGSSQLKVHERPSAPSSTNTSPLAEPRLCACASAGLLVTSTSSHGWGTAVRSAWLHKHKQQIVQQAFYRGAKQTR</sequence>
<reference evidence="3" key="1">
    <citation type="journal article" date="2013" name="Nat. Genet.">
        <title>The duck genome and transcriptome provide insight into an avian influenza virus reservoir species.</title>
        <authorList>
            <person name="Huang Y."/>
            <person name="Li Y."/>
            <person name="Burt D.W."/>
            <person name="Chen H."/>
            <person name="Zhang Y."/>
            <person name="Qian W."/>
            <person name="Kim H."/>
            <person name="Gan S."/>
            <person name="Zhao Y."/>
            <person name="Li J."/>
            <person name="Yi K."/>
            <person name="Feng H."/>
            <person name="Zhu P."/>
            <person name="Li B."/>
            <person name="Liu Q."/>
            <person name="Fairley S."/>
            <person name="Magor K.E."/>
            <person name="Du Z."/>
            <person name="Hu X."/>
            <person name="Goodman L."/>
            <person name="Tafer H."/>
            <person name="Vignal A."/>
            <person name="Lee T."/>
            <person name="Kim K.W."/>
            <person name="Sheng Z."/>
            <person name="An Y."/>
            <person name="Searle S."/>
            <person name="Herrero J."/>
            <person name="Groenen M.A."/>
            <person name="Crooijmans R.P."/>
            <person name="Faraut T."/>
            <person name="Cai Q."/>
            <person name="Webster R.G."/>
            <person name="Aldridge J.R."/>
            <person name="Warren W.C."/>
            <person name="Bartschat S."/>
            <person name="Kehr S."/>
            <person name="Marz M."/>
            <person name="Stadler P.F."/>
            <person name="Smith J."/>
            <person name="Kraus R.H."/>
            <person name="Zhao Y."/>
            <person name="Ren L."/>
            <person name="Fei J."/>
            <person name="Morisson M."/>
            <person name="Kaiser P."/>
            <person name="Griffin D.K."/>
            <person name="Rao M."/>
            <person name="Pitel F."/>
            <person name="Wang J."/>
            <person name="Li N."/>
        </authorList>
    </citation>
    <scope>NUCLEOTIDE SEQUENCE [LARGE SCALE GENOMIC DNA]</scope>
</reference>
<evidence type="ECO:0000313" key="3">
    <source>
        <dbReference type="Proteomes" id="UP000296049"/>
    </source>
</evidence>
<feature type="region of interest" description="Disordered" evidence="1">
    <location>
        <begin position="241"/>
        <end position="412"/>
    </location>
</feature>
<feature type="region of interest" description="Disordered" evidence="1">
    <location>
        <begin position="126"/>
        <end position="147"/>
    </location>
</feature>
<feature type="compositionally biased region" description="Basic and acidic residues" evidence="1">
    <location>
        <begin position="323"/>
        <end position="353"/>
    </location>
</feature>
<feature type="region of interest" description="Disordered" evidence="1">
    <location>
        <begin position="849"/>
        <end position="923"/>
    </location>
</feature>
<feature type="region of interest" description="Disordered" evidence="1">
    <location>
        <begin position="1"/>
        <end position="22"/>
    </location>
</feature>
<keyword evidence="3" id="KW-1185">Reference proteome</keyword>
<feature type="compositionally biased region" description="Basic and acidic residues" evidence="1">
    <location>
        <begin position="799"/>
        <end position="808"/>
    </location>
</feature>
<feature type="region of interest" description="Disordered" evidence="1">
    <location>
        <begin position="562"/>
        <end position="611"/>
    </location>
</feature>
<name>R0LLD2_ANAPL</name>
<proteinExistence type="predicted"/>
<organism evidence="2 3">
    <name type="scientific">Anas platyrhynchos</name>
    <name type="common">Mallard</name>
    <name type="synonym">Anas boschas</name>
    <dbReference type="NCBI Taxonomy" id="8839"/>
    <lineage>
        <taxon>Eukaryota</taxon>
        <taxon>Metazoa</taxon>
        <taxon>Chordata</taxon>
        <taxon>Craniata</taxon>
        <taxon>Vertebrata</taxon>
        <taxon>Euteleostomi</taxon>
        <taxon>Archelosauria</taxon>
        <taxon>Archosauria</taxon>
        <taxon>Dinosauria</taxon>
        <taxon>Saurischia</taxon>
        <taxon>Theropoda</taxon>
        <taxon>Coelurosauria</taxon>
        <taxon>Aves</taxon>
        <taxon>Neognathae</taxon>
        <taxon>Galloanserae</taxon>
        <taxon>Anseriformes</taxon>
        <taxon>Anatidae</taxon>
        <taxon>Anatinae</taxon>
        <taxon>Anas</taxon>
    </lineage>
</organism>
<evidence type="ECO:0000256" key="1">
    <source>
        <dbReference type="SAM" id="MobiDB-lite"/>
    </source>
</evidence>
<feature type="compositionally biased region" description="Polar residues" evidence="1">
    <location>
        <begin position="562"/>
        <end position="588"/>
    </location>
</feature>
<evidence type="ECO:0000313" key="2">
    <source>
        <dbReference type="EMBL" id="EOB02480.1"/>
    </source>
</evidence>
<feature type="region of interest" description="Disordered" evidence="1">
    <location>
        <begin position="181"/>
        <end position="216"/>
    </location>
</feature>
<gene>
    <name evidence="2" type="ORF">Anapl_11074</name>
</gene>
<feature type="compositionally biased region" description="Polar residues" evidence="1">
    <location>
        <begin position="598"/>
        <end position="611"/>
    </location>
</feature>